<evidence type="ECO:0000313" key="3">
    <source>
        <dbReference type="Proteomes" id="UP000515240"/>
    </source>
</evidence>
<dbReference type="GO" id="GO:0016887">
    <property type="term" value="F:ATP hydrolysis activity"/>
    <property type="evidence" value="ECO:0007669"/>
    <property type="project" value="InterPro"/>
</dbReference>
<dbReference type="KEGG" id="cpis:HS961_18315"/>
<reference evidence="2 3" key="1">
    <citation type="journal article" date="2020" name="G3 (Bethesda)">
        <title>CeMbio - The Caenorhabditis elegans Microbiome Resource.</title>
        <authorList>
            <person name="Dirksen P."/>
            <person name="Assie A."/>
            <person name="Zimmermann J."/>
            <person name="Zhang F."/>
            <person name="Tietje A.M."/>
            <person name="Marsh S.A."/>
            <person name="Felix M.A."/>
            <person name="Shapira M."/>
            <person name="Kaleta C."/>
            <person name="Schulenburg H."/>
            <person name="Samuel B."/>
        </authorList>
    </citation>
    <scope>NUCLEOTIDE SEQUENCE [LARGE SCALE GENOMIC DNA]</scope>
    <source>
        <strain evidence="2 3">BIGb0172</strain>
    </source>
</reference>
<dbReference type="GO" id="GO:0005524">
    <property type="term" value="F:ATP binding"/>
    <property type="evidence" value="ECO:0007669"/>
    <property type="project" value="UniProtKB-KW"/>
</dbReference>
<keyword evidence="3" id="KW-1185">Reference proteome</keyword>
<dbReference type="InterPro" id="IPR027417">
    <property type="entry name" value="P-loop_NTPase"/>
</dbReference>
<evidence type="ECO:0000313" key="2">
    <source>
        <dbReference type="EMBL" id="QMV74632.1"/>
    </source>
</evidence>
<sequence>MRYLVVGTSGAGKSTLAQALAELTASRYIELDALYWGPDWQAVPTEQFRQRVAQATQGEHWVADGNYSDVRDILWPQASHVLWLNYSRFTVFSRLLWRTLRHSITRQRLSHGNRESLAMALFSKDSILLWAWTTYAKNQRKFAALRDDPAFAHLQWVEIRKPSQAAKALQAIAASPNR</sequence>
<organism evidence="2 3">
    <name type="scientific">Comamonas piscis</name>
    <dbReference type="NCBI Taxonomy" id="1562974"/>
    <lineage>
        <taxon>Bacteria</taxon>
        <taxon>Pseudomonadati</taxon>
        <taxon>Pseudomonadota</taxon>
        <taxon>Betaproteobacteria</taxon>
        <taxon>Burkholderiales</taxon>
        <taxon>Comamonadaceae</taxon>
        <taxon>Comamonas</taxon>
    </lineage>
</organism>
<protein>
    <submittedName>
        <fullName evidence="2">ATP-binding cassette domain-containing protein</fullName>
    </submittedName>
</protein>
<name>A0A7G5EKV7_9BURK</name>
<keyword evidence="2" id="KW-0067">ATP-binding</keyword>
<dbReference type="SUPFAM" id="SSF52540">
    <property type="entry name" value="P-loop containing nucleoside triphosphate hydrolases"/>
    <property type="match status" value="1"/>
</dbReference>
<dbReference type="Pfam" id="PF00005">
    <property type="entry name" value="ABC_tran"/>
    <property type="match status" value="1"/>
</dbReference>
<feature type="domain" description="ABC transporter" evidence="1">
    <location>
        <begin position="3"/>
        <end position="129"/>
    </location>
</feature>
<dbReference type="PANTHER" id="PTHR37816">
    <property type="entry name" value="YALI0E33011P"/>
    <property type="match status" value="1"/>
</dbReference>
<keyword evidence="2" id="KW-0547">Nucleotide-binding</keyword>
<dbReference type="Proteomes" id="UP000515240">
    <property type="component" value="Chromosome"/>
</dbReference>
<dbReference type="EMBL" id="CP058554">
    <property type="protein sequence ID" value="QMV74632.1"/>
    <property type="molecule type" value="Genomic_DNA"/>
</dbReference>
<accession>A0A7G5EKV7</accession>
<dbReference type="InterPro" id="IPR052922">
    <property type="entry name" value="Cytidylate_Kinase-2"/>
</dbReference>
<dbReference type="PANTHER" id="PTHR37816:SF1">
    <property type="entry name" value="TOXIN"/>
    <property type="match status" value="1"/>
</dbReference>
<dbReference type="AlphaFoldDB" id="A0A7G5EKV7"/>
<gene>
    <name evidence="2" type="ORF">HS961_18315</name>
</gene>
<dbReference type="RefSeq" id="WP_182324445.1">
    <property type="nucleotide sequence ID" value="NZ_CP058554.1"/>
</dbReference>
<evidence type="ECO:0000259" key="1">
    <source>
        <dbReference type="Pfam" id="PF00005"/>
    </source>
</evidence>
<dbReference type="InterPro" id="IPR003439">
    <property type="entry name" value="ABC_transporter-like_ATP-bd"/>
</dbReference>
<dbReference type="Gene3D" id="3.40.50.300">
    <property type="entry name" value="P-loop containing nucleotide triphosphate hydrolases"/>
    <property type="match status" value="1"/>
</dbReference>
<proteinExistence type="predicted"/>